<dbReference type="EMBL" id="CAJOBJ010166455">
    <property type="protein sequence ID" value="CAF4866437.1"/>
    <property type="molecule type" value="Genomic_DNA"/>
</dbReference>
<sequence>MRNKARKCWNETFGRMTFIVYPNEL</sequence>
<evidence type="ECO:0000313" key="2">
    <source>
        <dbReference type="EMBL" id="CAF4984276.1"/>
    </source>
</evidence>
<dbReference type="Proteomes" id="UP000681720">
    <property type="component" value="Unassembled WGS sequence"/>
</dbReference>
<feature type="non-terminal residue" evidence="1">
    <location>
        <position position="1"/>
    </location>
</feature>
<accession>A0A8S3BWJ8</accession>
<reference evidence="1" key="1">
    <citation type="submission" date="2021-02" db="EMBL/GenBank/DDBJ databases">
        <authorList>
            <person name="Nowell W R."/>
        </authorList>
    </citation>
    <scope>NUCLEOTIDE SEQUENCE</scope>
</reference>
<evidence type="ECO:0000313" key="1">
    <source>
        <dbReference type="EMBL" id="CAF4866437.1"/>
    </source>
</evidence>
<protein>
    <submittedName>
        <fullName evidence="1">Uncharacterized protein</fullName>
    </submittedName>
</protein>
<feature type="non-terminal residue" evidence="1">
    <location>
        <position position="25"/>
    </location>
</feature>
<name>A0A8S3BWJ8_9BILA</name>
<proteinExistence type="predicted"/>
<dbReference type="AlphaFoldDB" id="A0A8S3BWJ8"/>
<comment type="caution">
    <text evidence="1">The sequence shown here is derived from an EMBL/GenBank/DDBJ whole genome shotgun (WGS) entry which is preliminary data.</text>
</comment>
<organism evidence="1 3">
    <name type="scientific">Rotaria magnacalcarata</name>
    <dbReference type="NCBI Taxonomy" id="392030"/>
    <lineage>
        <taxon>Eukaryota</taxon>
        <taxon>Metazoa</taxon>
        <taxon>Spiralia</taxon>
        <taxon>Gnathifera</taxon>
        <taxon>Rotifera</taxon>
        <taxon>Eurotatoria</taxon>
        <taxon>Bdelloidea</taxon>
        <taxon>Philodinida</taxon>
        <taxon>Philodinidae</taxon>
        <taxon>Rotaria</taxon>
    </lineage>
</organism>
<gene>
    <name evidence="1" type="ORF">GIL414_LOCUS50153</name>
    <name evidence="2" type="ORF">GIL414_LOCUS56237</name>
</gene>
<evidence type="ECO:0000313" key="3">
    <source>
        <dbReference type="Proteomes" id="UP000681720"/>
    </source>
</evidence>
<dbReference type="EMBL" id="CAJOBJ010201416">
    <property type="protein sequence ID" value="CAF4984276.1"/>
    <property type="molecule type" value="Genomic_DNA"/>
</dbReference>